<dbReference type="InterPro" id="IPR051257">
    <property type="entry name" value="Diverse_CBS-Domain"/>
</dbReference>
<dbReference type="OrthoDB" id="9790355at2"/>
<sequence>MINARDIMQTSIISVTPDTDIASAVKILLNNHINGVPVVNDREELVGILCQSDLIFQQKEVPIPPIFTILDSIFPLFSSKKMDDEIQKIAAATVAQAMIKDVVTVTADTPLSEIASLMVEKHFHTIPVVENKKLVGIIGKEDVLKTLASDA</sequence>
<comment type="caution">
    <text evidence="4">The sequence shown here is derived from an EMBL/GenBank/DDBJ whole genome shotgun (WGS) entry which is preliminary data.</text>
</comment>
<gene>
    <name evidence="4" type="ORF">Dpo_1c08540</name>
</gene>
<evidence type="ECO:0000256" key="2">
    <source>
        <dbReference type="PROSITE-ProRule" id="PRU00703"/>
    </source>
</evidence>
<accession>S0G2Z5</accession>
<evidence type="ECO:0000313" key="4">
    <source>
        <dbReference type="EMBL" id="EMS81713.1"/>
    </source>
</evidence>
<feature type="domain" description="CBS" evidence="3">
    <location>
        <begin position="8"/>
        <end position="66"/>
    </location>
</feature>
<name>S0G2Z5_9BACT</name>
<dbReference type="PROSITE" id="PS51371">
    <property type="entry name" value="CBS"/>
    <property type="match status" value="2"/>
</dbReference>
<dbReference type="SMART" id="SM00116">
    <property type="entry name" value="CBS"/>
    <property type="match status" value="2"/>
</dbReference>
<keyword evidence="1 2" id="KW-0129">CBS domain</keyword>
<evidence type="ECO:0000256" key="1">
    <source>
        <dbReference type="ARBA" id="ARBA00023122"/>
    </source>
</evidence>
<dbReference type="InterPro" id="IPR046342">
    <property type="entry name" value="CBS_dom_sf"/>
</dbReference>
<dbReference type="AlphaFoldDB" id="S0G2Z5"/>
<dbReference type="RefSeq" id="WP_006964485.1">
    <property type="nucleotide sequence ID" value="NZ_APJX01000001.1"/>
</dbReference>
<dbReference type="EMBL" id="APJX01000001">
    <property type="protein sequence ID" value="EMS81713.1"/>
    <property type="molecule type" value="Genomic_DNA"/>
</dbReference>
<organism evidence="4 5">
    <name type="scientific">Desulfotignum phosphitoxidans DSM 13687</name>
    <dbReference type="NCBI Taxonomy" id="1286635"/>
    <lineage>
        <taxon>Bacteria</taxon>
        <taxon>Pseudomonadati</taxon>
        <taxon>Thermodesulfobacteriota</taxon>
        <taxon>Desulfobacteria</taxon>
        <taxon>Desulfobacterales</taxon>
        <taxon>Desulfobacteraceae</taxon>
        <taxon>Desulfotignum</taxon>
    </lineage>
</organism>
<dbReference type="PANTHER" id="PTHR43080:SF26">
    <property type="entry name" value="REGULATORY PROTEIN"/>
    <property type="match status" value="1"/>
</dbReference>
<dbReference type="Gene3D" id="3.10.580.10">
    <property type="entry name" value="CBS-domain"/>
    <property type="match status" value="1"/>
</dbReference>
<reference evidence="4 5" key="1">
    <citation type="journal article" date="2013" name="Genome Announc.">
        <title>Draft Genome Sequence of Desulfotignum phosphitoxidans DSM 13687 Strain FiPS-3.</title>
        <authorList>
            <person name="Poehlein A."/>
            <person name="Daniel R."/>
            <person name="Simeonova D.D."/>
        </authorList>
    </citation>
    <scope>NUCLEOTIDE SEQUENCE [LARGE SCALE GENOMIC DNA]</scope>
    <source>
        <strain evidence="4 5">DSM 13687</strain>
    </source>
</reference>
<dbReference type="Pfam" id="PF00571">
    <property type="entry name" value="CBS"/>
    <property type="match status" value="2"/>
</dbReference>
<dbReference type="InterPro" id="IPR000644">
    <property type="entry name" value="CBS_dom"/>
</dbReference>
<dbReference type="PANTHER" id="PTHR43080">
    <property type="entry name" value="CBS DOMAIN-CONTAINING PROTEIN CBSX3, MITOCHONDRIAL"/>
    <property type="match status" value="1"/>
</dbReference>
<evidence type="ECO:0000259" key="3">
    <source>
        <dbReference type="PROSITE" id="PS51371"/>
    </source>
</evidence>
<feature type="domain" description="CBS" evidence="3">
    <location>
        <begin position="98"/>
        <end position="151"/>
    </location>
</feature>
<dbReference type="Proteomes" id="UP000014216">
    <property type="component" value="Unassembled WGS sequence"/>
</dbReference>
<keyword evidence="5" id="KW-1185">Reference proteome</keyword>
<evidence type="ECO:0000313" key="5">
    <source>
        <dbReference type="Proteomes" id="UP000014216"/>
    </source>
</evidence>
<dbReference type="SUPFAM" id="SSF54631">
    <property type="entry name" value="CBS-domain pair"/>
    <property type="match status" value="1"/>
</dbReference>
<protein>
    <submittedName>
        <fullName evidence="4">CBS domain-containing membrane protein</fullName>
    </submittedName>
</protein>
<proteinExistence type="predicted"/>
<dbReference type="CDD" id="cd04586">
    <property type="entry name" value="CBS_pair_BON_assoc"/>
    <property type="match status" value="1"/>
</dbReference>